<feature type="compositionally biased region" description="Low complexity" evidence="1">
    <location>
        <begin position="45"/>
        <end position="59"/>
    </location>
</feature>
<name>A0A0W0FW69_MONRR</name>
<evidence type="ECO:0000313" key="2">
    <source>
        <dbReference type="EMBL" id="KTB40579.1"/>
    </source>
</evidence>
<protein>
    <submittedName>
        <fullName evidence="2">Uncharacterized protein</fullName>
    </submittedName>
</protein>
<proteinExistence type="predicted"/>
<dbReference type="Proteomes" id="UP000054988">
    <property type="component" value="Unassembled WGS sequence"/>
</dbReference>
<reference evidence="2 3" key="1">
    <citation type="submission" date="2015-12" db="EMBL/GenBank/DDBJ databases">
        <title>Draft genome sequence of Moniliophthora roreri, the causal agent of frosty pod rot of cacao.</title>
        <authorList>
            <person name="Aime M.C."/>
            <person name="Diaz-Valderrama J.R."/>
            <person name="Kijpornyongpan T."/>
            <person name="Phillips-Mora W."/>
        </authorList>
    </citation>
    <scope>NUCLEOTIDE SEQUENCE [LARGE SCALE GENOMIC DNA]</scope>
    <source>
        <strain evidence="2 3">MCA 2952</strain>
    </source>
</reference>
<sequence length="163" mass="17856">MPFCAEFDIFNFEAVVDDVLLSKRDEIADIIDMYCDFDDAAGVVESETSSESGESSSGFEVEEDVEEMEKQLDVFVDANKASEVYGNFFLHVDQLVEFEDFNHSISFKMANTTPTLLGTGQPSTIHGATSDTTSGPRTQVSTTNQASSRNLKPCTTGYIAVYA</sequence>
<organism evidence="2 3">
    <name type="scientific">Moniliophthora roreri</name>
    <name type="common">Frosty pod rot fungus</name>
    <name type="synonym">Monilia roreri</name>
    <dbReference type="NCBI Taxonomy" id="221103"/>
    <lineage>
        <taxon>Eukaryota</taxon>
        <taxon>Fungi</taxon>
        <taxon>Dikarya</taxon>
        <taxon>Basidiomycota</taxon>
        <taxon>Agaricomycotina</taxon>
        <taxon>Agaricomycetes</taxon>
        <taxon>Agaricomycetidae</taxon>
        <taxon>Agaricales</taxon>
        <taxon>Marasmiineae</taxon>
        <taxon>Marasmiaceae</taxon>
        <taxon>Moniliophthora</taxon>
    </lineage>
</organism>
<gene>
    <name evidence="2" type="ORF">WG66_6827</name>
</gene>
<dbReference type="AlphaFoldDB" id="A0A0W0FW69"/>
<accession>A0A0W0FW69</accession>
<feature type="region of interest" description="Disordered" evidence="1">
    <location>
        <begin position="120"/>
        <end position="148"/>
    </location>
</feature>
<feature type="region of interest" description="Disordered" evidence="1">
    <location>
        <begin position="45"/>
        <end position="65"/>
    </location>
</feature>
<comment type="caution">
    <text evidence="2">The sequence shown here is derived from an EMBL/GenBank/DDBJ whole genome shotgun (WGS) entry which is preliminary data.</text>
</comment>
<evidence type="ECO:0000256" key="1">
    <source>
        <dbReference type="SAM" id="MobiDB-lite"/>
    </source>
</evidence>
<dbReference type="EMBL" id="LATX01001568">
    <property type="protein sequence ID" value="KTB40579.1"/>
    <property type="molecule type" value="Genomic_DNA"/>
</dbReference>
<evidence type="ECO:0000313" key="3">
    <source>
        <dbReference type="Proteomes" id="UP000054988"/>
    </source>
</evidence>